<evidence type="ECO:0000256" key="1">
    <source>
        <dbReference type="SAM" id="MobiDB-lite"/>
    </source>
</evidence>
<evidence type="ECO:0000313" key="3">
    <source>
        <dbReference type="EMBL" id="PZR03433.1"/>
    </source>
</evidence>
<protein>
    <recommendedName>
        <fullName evidence="5">Secreted protein</fullName>
    </recommendedName>
</protein>
<gene>
    <name evidence="3" type="ORF">DI525_10035</name>
</gene>
<sequence>MSRVVGKIDGVNVMLRRIAAAGSAILLLFATSCGSASNDAKKQNSATVNLEATVVTVTNPGEQPQSKLTYDLSDSDQHGMMDVTQGFGQETNADNEPEVTSTTMTLPYTAKRDTITIGKPTGSNDKLNSDIATAQGFTLKTNNSPSGIKSEANFTAPEKATETARASIERALTQYLSTPVVFPTDPVGIGAQWDVRIKVNDPSPAVKTITYTLKKHDGHTIELDASVQQRPSTTSLPLSEAPDVPSNAKGSLDVKDSSTSTHVGTVTVDLTKPIPVKGSIDTTTVTTYTGDTSGQPDDKSPAPEKNSTAGGTSIVQKNQRAMTWK</sequence>
<evidence type="ECO:0008006" key="5">
    <source>
        <dbReference type="Google" id="ProtNLM"/>
    </source>
</evidence>
<organism evidence="3 4">
    <name type="scientific">Corynebacterium kroppenstedtii</name>
    <dbReference type="NCBI Taxonomy" id="161879"/>
    <lineage>
        <taxon>Bacteria</taxon>
        <taxon>Bacillati</taxon>
        <taxon>Actinomycetota</taxon>
        <taxon>Actinomycetes</taxon>
        <taxon>Mycobacteriales</taxon>
        <taxon>Corynebacteriaceae</taxon>
        <taxon>Corynebacterium</taxon>
    </lineage>
</organism>
<feature type="region of interest" description="Disordered" evidence="1">
    <location>
        <begin position="280"/>
        <end position="325"/>
    </location>
</feature>
<dbReference type="RefSeq" id="WP_303735563.1">
    <property type="nucleotide sequence ID" value="NZ_CAMIAO010000002.1"/>
</dbReference>
<dbReference type="Proteomes" id="UP000249432">
    <property type="component" value="Unassembled WGS sequence"/>
</dbReference>
<feature type="chain" id="PRO_5016152513" description="Secreted protein" evidence="2">
    <location>
        <begin position="37"/>
        <end position="325"/>
    </location>
</feature>
<evidence type="ECO:0000313" key="4">
    <source>
        <dbReference type="Proteomes" id="UP000249432"/>
    </source>
</evidence>
<evidence type="ECO:0000256" key="2">
    <source>
        <dbReference type="SAM" id="SignalP"/>
    </source>
</evidence>
<feature type="compositionally biased region" description="Polar residues" evidence="1">
    <location>
        <begin position="226"/>
        <end position="237"/>
    </location>
</feature>
<dbReference type="AlphaFoldDB" id="A0A2W5SRJ2"/>
<comment type="caution">
    <text evidence="3">The sequence shown here is derived from an EMBL/GenBank/DDBJ whole genome shotgun (WGS) entry which is preliminary data.</text>
</comment>
<feature type="compositionally biased region" description="Polar residues" evidence="1">
    <location>
        <begin position="305"/>
        <end position="325"/>
    </location>
</feature>
<feature type="compositionally biased region" description="Low complexity" evidence="1">
    <location>
        <begin position="282"/>
        <end position="292"/>
    </location>
</feature>
<name>A0A2W5SRJ2_9CORY</name>
<keyword evidence="2" id="KW-0732">Signal</keyword>
<dbReference type="EMBL" id="QFRA01000040">
    <property type="protein sequence ID" value="PZR03433.1"/>
    <property type="molecule type" value="Genomic_DNA"/>
</dbReference>
<feature type="signal peptide" evidence="2">
    <location>
        <begin position="1"/>
        <end position="36"/>
    </location>
</feature>
<dbReference type="PROSITE" id="PS51257">
    <property type="entry name" value="PROKAR_LIPOPROTEIN"/>
    <property type="match status" value="1"/>
</dbReference>
<proteinExistence type="predicted"/>
<reference evidence="3 4" key="1">
    <citation type="submission" date="2017-08" db="EMBL/GenBank/DDBJ databases">
        <title>Infants hospitalized years apart are colonized by the same room-sourced microbial strains.</title>
        <authorList>
            <person name="Brooks B."/>
            <person name="Olm M.R."/>
            <person name="Firek B.A."/>
            <person name="Baker R."/>
            <person name="Thomas B.C."/>
            <person name="Morowitz M.J."/>
            <person name="Banfield J.F."/>
        </authorList>
    </citation>
    <scope>NUCLEOTIDE SEQUENCE [LARGE SCALE GENOMIC DNA]</scope>
    <source>
        <strain evidence="3">S2_003_000_R1_3</strain>
    </source>
</reference>
<feature type="region of interest" description="Disordered" evidence="1">
    <location>
        <begin position="222"/>
        <end position="261"/>
    </location>
</feature>
<accession>A0A2W5SRJ2</accession>